<dbReference type="SUPFAM" id="SSF54631">
    <property type="entry name" value="CBS-domain pair"/>
    <property type="match status" value="1"/>
</dbReference>
<dbReference type="GO" id="GO:0005886">
    <property type="term" value="C:plasma membrane"/>
    <property type="evidence" value="ECO:0007669"/>
    <property type="project" value="TreeGrafter"/>
</dbReference>
<dbReference type="InterPro" id="IPR004358">
    <property type="entry name" value="Sig_transdc_His_kin-like_C"/>
</dbReference>
<dbReference type="SMART" id="SM00388">
    <property type="entry name" value="HisKA"/>
    <property type="match status" value="1"/>
</dbReference>
<dbReference type="Gene3D" id="3.30.565.10">
    <property type="entry name" value="Histidine kinase-like ATPase, C-terminal domain"/>
    <property type="match status" value="1"/>
</dbReference>
<protein>
    <recommendedName>
        <fullName evidence="3">histidine kinase</fullName>
        <ecNumber evidence="3">2.7.13.3</ecNumber>
    </recommendedName>
</protein>
<dbReference type="InterPro" id="IPR003594">
    <property type="entry name" value="HATPase_dom"/>
</dbReference>
<dbReference type="Gene3D" id="1.10.287.130">
    <property type="match status" value="1"/>
</dbReference>
<evidence type="ECO:0000256" key="9">
    <source>
        <dbReference type="ARBA" id="ARBA00023012"/>
    </source>
</evidence>
<evidence type="ECO:0000256" key="7">
    <source>
        <dbReference type="ARBA" id="ARBA00022777"/>
    </source>
</evidence>
<dbReference type="Pfam" id="PF02518">
    <property type="entry name" value="HATPase_c"/>
    <property type="match status" value="1"/>
</dbReference>
<dbReference type="InterPro" id="IPR046342">
    <property type="entry name" value="CBS_dom_sf"/>
</dbReference>
<comment type="subcellular location">
    <subcellularLocation>
        <location evidence="2">Membrane</location>
    </subcellularLocation>
</comment>
<keyword evidence="10" id="KW-0472">Membrane</keyword>
<comment type="caution">
    <text evidence="13">The sequence shown here is derived from an EMBL/GenBank/DDBJ whole genome shotgun (WGS) entry which is preliminary data.</text>
</comment>
<dbReference type="SMART" id="SM00387">
    <property type="entry name" value="HATPase_c"/>
    <property type="match status" value="1"/>
</dbReference>
<dbReference type="InParanoid" id="A0A4R2PR02"/>
<keyword evidence="7 13" id="KW-0418">Kinase</keyword>
<dbReference type="GO" id="GO:0005524">
    <property type="term" value="F:ATP binding"/>
    <property type="evidence" value="ECO:0007669"/>
    <property type="project" value="UniProtKB-KW"/>
</dbReference>
<dbReference type="Pfam" id="PF00512">
    <property type="entry name" value="HisKA"/>
    <property type="match status" value="1"/>
</dbReference>
<dbReference type="EMBL" id="SLXO01000001">
    <property type="protein sequence ID" value="TCP38137.1"/>
    <property type="molecule type" value="Genomic_DNA"/>
</dbReference>
<dbReference type="AlphaFoldDB" id="A0A4R2PR02"/>
<keyword evidence="9" id="KW-0902">Two-component regulatory system</keyword>
<keyword evidence="14" id="KW-1185">Reference proteome</keyword>
<comment type="catalytic activity">
    <reaction evidence="1">
        <text>ATP + protein L-histidine = ADP + protein N-phospho-L-histidine.</text>
        <dbReference type="EC" id="2.7.13.3"/>
    </reaction>
</comment>
<evidence type="ECO:0000256" key="4">
    <source>
        <dbReference type="ARBA" id="ARBA00022553"/>
    </source>
</evidence>
<keyword evidence="5" id="KW-0808">Transferase</keyword>
<dbReference type="InterPro" id="IPR005467">
    <property type="entry name" value="His_kinase_dom"/>
</dbReference>
<dbReference type="CDD" id="cd04598">
    <property type="entry name" value="CBS_pair_GGDEF_EAL"/>
    <property type="match status" value="1"/>
</dbReference>
<evidence type="ECO:0000256" key="1">
    <source>
        <dbReference type="ARBA" id="ARBA00000085"/>
    </source>
</evidence>
<dbReference type="RefSeq" id="WP_132706378.1">
    <property type="nucleotide sequence ID" value="NZ_JACIGF010000001.1"/>
</dbReference>
<dbReference type="InterPro" id="IPR036890">
    <property type="entry name" value="HATPase_C_sf"/>
</dbReference>
<dbReference type="SUPFAM" id="SSF47384">
    <property type="entry name" value="Homodimeric domain of signal transducing histidine kinase"/>
    <property type="match status" value="1"/>
</dbReference>
<evidence type="ECO:0000256" key="8">
    <source>
        <dbReference type="ARBA" id="ARBA00022840"/>
    </source>
</evidence>
<gene>
    <name evidence="13" type="ORF">EV659_10131</name>
</gene>
<dbReference type="PANTHER" id="PTHR43047:SF72">
    <property type="entry name" value="OSMOSENSING HISTIDINE PROTEIN KINASE SLN1"/>
    <property type="match status" value="1"/>
</dbReference>
<evidence type="ECO:0000259" key="12">
    <source>
        <dbReference type="PROSITE" id="PS50109"/>
    </source>
</evidence>
<dbReference type="InterPro" id="IPR036097">
    <property type="entry name" value="HisK_dim/P_sf"/>
</dbReference>
<dbReference type="GO" id="GO:0000155">
    <property type="term" value="F:phosphorelay sensor kinase activity"/>
    <property type="evidence" value="ECO:0007669"/>
    <property type="project" value="InterPro"/>
</dbReference>
<name>A0A4R2PR02_RHOSA</name>
<feature type="coiled-coil region" evidence="11">
    <location>
        <begin position="122"/>
        <end position="149"/>
    </location>
</feature>
<evidence type="ECO:0000313" key="13">
    <source>
        <dbReference type="EMBL" id="TCP38137.1"/>
    </source>
</evidence>
<proteinExistence type="predicted"/>
<keyword evidence="11" id="KW-0175">Coiled coil</keyword>
<keyword evidence="8" id="KW-0067">ATP-binding</keyword>
<dbReference type="OrthoDB" id="8477705at2"/>
<dbReference type="PROSITE" id="PS50109">
    <property type="entry name" value="HIS_KIN"/>
    <property type="match status" value="1"/>
</dbReference>
<dbReference type="CDD" id="cd00082">
    <property type="entry name" value="HisKA"/>
    <property type="match status" value="1"/>
</dbReference>
<evidence type="ECO:0000256" key="11">
    <source>
        <dbReference type="SAM" id="Coils"/>
    </source>
</evidence>
<dbReference type="EC" id="2.7.13.3" evidence="3"/>
<keyword evidence="6" id="KW-0547">Nucleotide-binding</keyword>
<dbReference type="GO" id="GO:0009927">
    <property type="term" value="F:histidine phosphotransfer kinase activity"/>
    <property type="evidence" value="ECO:0007669"/>
    <property type="project" value="TreeGrafter"/>
</dbReference>
<accession>A0A4R2PR02</accession>
<evidence type="ECO:0000256" key="2">
    <source>
        <dbReference type="ARBA" id="ARBA00004370"/>
    </source>
</evidence>
<dbReference type="Proteomes" id="UP000295399">
    <property type="component" value="Unassembled WGS sequence"/>
</dbReference>
<dbReference type="FunCoup" id="A0A4R2PR02">
    <property type="interactions" value="177"/>
</dbReference>
<organism evidence="13 14">
    <name type="scientific">Rhodothalassium salexigens DSM 2132</name>
    <dbReference type="NCBI Taxonomy" id="1188247"/>
    <lineage>
        <taxon>Bacteria</taxon>
        <taxon>Pseudomonadati</taxon>
        <taxon>Pseudomonadota</taxon>
        <taxon>Alphaproteobacteria</taxon>
        <taxon>Rhodothalassiales</taxon>
        <taxon>Rhodothalassiaceae</taxon>
        <taxon>Rhodothalassium</taxon>
    </lineage>
</organism>
<dbReference type="PRINTS" id="PR00344">
    <property type="entry name" value="BCTRLSENSOR"/>
</dbReference>
<reference evidence="13 14" key="1">
    <citation type="submission" date="2019-03" db="EMBL/GenBank/DDBJ databases">
        <title>Genomic Encyclopedia of Type Strains, Phase IV (KMG-IV): sequencing the most valuable type-strain genomes for metagenomic binning, comparative biology and taxonomic classification.</title>
        <authorList>
            <person name="Goeker M."/>
        </authorList>
    </citation>
    <scope>NUCLEOTIDE SEQUENCE [LARGE SCALE GENOMIC DNA]</scope>
    <source>
        <strain evidence="13 14">DSM 2132</strain>
    </source>
</reference>
<dbReference type="SUPFAM" id="SSF55874">
    <property type="entry name" value="ATPase domain of HSP90 chaperone/DNA topoisomerase II/histidine kinase"/>
    <property type="match status" value="1"/>
</dbReference>
<evidence type="ECO:0000256" key="3">
    <source>
        <dbReference type="ARBA" id="ARBA00012438"/>
    </source>
</evidence>
<evidence type="ECO:0000256" key="10">
    <source>
        <dbReference type="ARBA" id="ARBA00023136"/>
    </source>
</evidence>
<evidence type="ECO:0000256" key="5">
    <source>
        <dbReference type="ARBA" id="ARBA00022679"/>
    </source>
</evidence>
<feature type="domain" description="Histidine kinase" evidence="12">
    <location>
        <begin position="159"/>
        <end position="380"/>
    </location>
</feature>
<dbReference type="PANTHER" id="PTHR43047">
    <property type="entry name" value="TWO-COMPONENT HISTIDINE PROTEIN KINASE"/>
    <property type="match status" value="1"/>
</dbReference>
<dbReference type="FunFam" id="1.10.287.130:FF:000038">
    <property type="entry name" value="Sensory transduction histidine kinase"/>
    <property type="match status" value="1"/>
</dbReference>
<evidence type="ECO:0000256" key="6">
    <source>
        <dbReference type="ARBA" id="ARBA00022741"/>
    </source>
</evidence>
<keyword evidence="4" id="KW-0597">Phosphoprotein</keyword>
<dbReference type="InterPro" id="IPR003661">
    <property type="entry name" value="HisK_dim/P_dom"/>
</dbReference>
<evidence type="ECO:0000313" key="14">
    <source>
        <dbReference type="Proteomes" id="UP000295399"/>
    </source>
</evidence>
<sequence>MIQIGSLAQAAPVVSPADTCGAVYEIFRSERDLLAVPVVADGVPRGLVNRQHLLVEMAGQFGRPLFERKPITVLMDAQPLIVEADISLDTLNQVLAADRPAALTEGFIITRRGRYEGLGTALSVLQANMAEARKTADQLETARFQAEAAVRSKSLFLANMSHELRTPLNAIIGFTDVVCQEQLGPIRPAKYGEYIEDVNASGKHLLNVINAILDMSKIEAGRLDLDEDYHDPHELIVMVVRIMRGMAERASVLVRETAGAGLPLVRMDMQLYRQMLMNLLSNAIKFSDPGSEVRVEAEVLADGRFATRVVDEGCGIAPGDLARVMEPFGQGSVSRVRRQAGTGLGLPLVKALAEAHGGALDLDSLPGLGTTVTVTLPAERVASADAMPNLIA</sequence>